<feature type="compositionally biased region" description="Low complexity" evidence="1">
    <location>
        <begin position="43"/>
        <end position="60"/>
    </location>
</feature>
<protein>
    <submittedName>
        <fullName evidence="2">Unannotated protein</fullName>
    </submittedName>
</protein>
<accession>A0A6J7MPP1</accession>
<name>A0A6J7MPP1_9ZZZZ</name>
<evidence type="ECO:0000256" key="1">
    <source>
        <dbReference type="SAM" id="MobiDB-lite"/>
    </source>
</evidence>
<dbReference type="AlphaFoldDB" id="A0A6J7MPP1"/>
<sequence length="219" mass="22122">MRTGTAPPIAPRVAGGKSGTISLHASITARSSGGAVFNIGSAATGSGSTFTSRTGSLTGSDAGVSRRNAPIVGRDWRGERAASASAASGATGSLATRLGIMSGSAAGAEARAPAARSKRSTRSNKVCSGGPASRRTRRTSATSRTNRGSAASKPRISVTASPSVSIIRTSVVLPSERAKSRKRSWSSSGAETTTRSPAALSMKMSRAQRKRSSATRRGS</sequence>
<organism evidence="2">
    <name type="scientific">freshwater metagenome</name>
    <dbReference type="NCBI Taxonomy" id="449393"/>
    <lineage>
        <taxon>unclassified sequences</taxon>
        <taxon>metagenomes</taxon>
        <taxon>ecological metagenomes</taxon>
    </lineage>
</organism>
<evidence type="ECO:0000313" key="2">
    <source>
        <dbReference type="EMBL" id="CAB4981172.1"/>
    </source>
</evidence>
<gene>
    <name evidence="2" type="ORF">UFOPK3897_01120</name>
</gene>
<reference evidence="2" key="1">
    <citation type="submission" date="2020-05" db="EMBL/GenBank/DDBJ databases">
        <authorList>
            <person name="Chiriac C."/>
            <person name="Salcher M."/>
            <person name="Ghai R."/>
            <person name="Kavagutti S V."/>
        </authorList>
    </citation>
    <scope>NUCLEOTIDE SEQUENCE</scope>
</reference>
<dbReference type="EMBL" id="CAFBOF010000026">
    <property type="protein sequence ID" value="CAB4981172.1"/>
    <property type="molecule type" value="Genomic_DNA"/>
</dbReference>
<feature type="compositionally biased region" description="Low complexity" evidence="1">
    <location>
        <begin position="128"/>
        <end position="152"/>
    </location>
</feature>
<proteinExistence type="predicted"/>
<feature type="region of interest" description="Disordered" evidence="1">
    <location>
        <begin position="109"/>
        <end position="219"/>
    </location>
</feature>
<feature type="compositionally biased region" description="Basic residues" evidence="1">
    <location>
        <begin position="206"/>
        <end position="219"/>
    </location>
</feature>
<feature type="region of interest" description="Disordered" evidence="1">
    <location>
        <begin position="43"/>
        <end position="68"/>
    </location>
</feature>
<feature type="compositionally biased region" description="Polar residues" evidence="1">
    <location>
        <begin position="158"/>
        <end position="168"/>
    </location>
</feature>